<evidence type="ECO:0000256" key="1">
    <source>
        <dbReference type="ARBA" id="ARBA00023125"/>
    </source>
</evidence>
<dbReference type="InterPro" id="IPR009061">
    <property type="entry name" value="DNA-bd_dom_put_sf"/>
</dbReference>
<dbReference type="InterPro" id="IPR013096">
    <property type="entry name" value="Cupin_2"/>
</dbReference>
<evidence type="ECO:0000313" key="5">
    <source>
        <dbReference type="Proteomes" id="UP001595976"/>
    </source>
</evidence>
<comment type="caution">
    <text evidence="4">The sequence shown here is derived from an EMBL/GenBank/DDBJ whole genome shotgun (WGS) entry which is preliminary data.</text>
</comment>
<evidence type="ECO:0000259" key="2">
    <source>
        <dbReference type="PROSITE" id="PS50937"/>
    </source>
</evidence>
<dbReference type="SUPFAM" id="SSF47413">
    <property type="entry name" value="lambda repressor-like DNA-binding domains"/>
    <property type="match status" value="1"/>
</dbReference>
<dbReference type="Proteomes" id="UP001595976">
    <property type="component" value="Unassembled WGS sequence"/>
</dbReference>
<dbReference type="Pfam" id="PF13411">
    <property type="entry name" value="MerR_1"/>
    <property type="match status" value="1"/>
</dbReference>
<proteinExistence type="predicted"/>
<evidence type="ECO:0000259" key="3">
    <source>
        <dbReference type="PROSITE" id="PS50943"/>
    </source>
</evidence>
<feature type="domain" description="HTH merR-type" evidence="2">
    <location>
        <begin position="1"/>
        <end position="61"/>
    </location>
</feature>
<dbReference type="PANTHER" id="PTHR46797:SF1">
    <property type="entry name" value="METHYLPHOSPHONATE SYNTHASE"/>
    <property type="match status" value="1"/>
</dbReference>
<dbReference type="InterPro" id="IPR000551">
    <property type="entry name" value="MerR-type_HTH_dom"/>
</dbReference>
<dbReference type="SMART" id="SM00422">
    <property type="entry name" value="HTH_MERR"/>
    <property type="match status" value="1"/>
</dbReference>
<dbReference type="PROSITE" id="PS50937">
    <property type="entry name" value="HTH_MERR_2"/>
    <property type="match status" value="1"/>
</dbReference>
<dbReference type="PROSITE" id="PS50943">
    <property type="entry name" value="HTH_CROC1"/>
    <property type="match status" value="1"/>
</dbReference>
<dbReference type="PANTHER" id="PTHR46797">
    <property type="entry name" value="HTH-TYPE TRANSCRIPTIONAL REGULATOR"/>
    <property type="match status" value="1"/>
</dbReference>
<organism evidence="4 5">
    <name type="scientific">Bosea minatitlanensis</name>
    <dbReference type="NCBI Taxonomy" id="128782"/>
    <lineage>
        <taxon>Bacteria</taxon>
        <taxon>Pseudomonadati</taxon>
        <taxon>Pseudomonadota</taxon>
        <taxon>Alphaproteobacteria</taxon>
        <taxon>Hyphomicrobiales</taxon>
        <taxon>Boseaceae</taxon>
        <taxon>Bosea</taxon>
    </lineage>
</organism>
<dbReference type="Gene3D" id="2.60.120.10">
    <property type="entry name" value="Jelly Rolls"/>
    <property type="match status" value="1"/>
</dbReference>
<name>A0ABW0F686_9HYPH</name>
<protein>
    <submittedName>
        <fullName evidence="4">Cupin domain-containing protein</fullName>
    </submittedName>
</protein>
<accession>A0ABW0F686</accession>
<dbReference type="InterPro" id="IPR014710">
    <property type="entry name" value="RmlC-like_jellyroll"/>
</dbReference>
<reference evidence="5" key="1">
    <citation type="journal article" date="2019" name="Int. J. Syst. Evol. Microbiol.">
        <title>The Global Catalogue of Microorganisms (GCM) 10K type strain sequencing project: providing services to taxonomists for standard genome sequencing and annotation.</title>
        <authorList>
            <consortium name="The Broad Institute Genomics Platform"/>
            <consortium name="The Broad Institute Genome Sequencing Center for Infectious Disease"/>
            <person name="Wu L."/>
            <person name="Ma J."/>
        </authorList>
    </citation>
    <scope>NUCLEOTIDE SEQUENCE [LARGE SCALE GENOMIC DNA]</scope>
    <source>
        <strain evidence="5">CGMCC 1.15643</strain>
    </source>
</reference>
<dbReference type="RefSeq" id="WP_375797042.1">
    <property type="nucleotide sequence ID" value="NZ_JAOAOS010000017.1"/>
</dbReference>
<evidence type="ECO:0000313" key="4">
    <source>
        <dbReference type="EMBL" id="MFC5293375.1"/>
    </source>
</evidence>
<dbReference type="Gene3D" id="1.10.1660.10">
    <property type="match status" value="1"/>
</dbReference>
<keyword evidence="5" id="KW-1185">Reference proteome</keyword>
<feature type="domain" description="HTH cro/C1-type" evidence="3">
    <location>
        <begin position="89"/>
        <end position="143"/>
    </location>
</feature>
<dbReference type="InterPro" id="IPR010982">
    <property type="entry name" value="Lambda_DNA-bd_dom_sf"/>
</dbReference>
<dbReference type="CDD" id="cd00592">
    <property type="entry name" value="HTH_MerR-like"/>
    <property type="match status" value="1"/>
</dbReference>
<dbReference type="InterPro" id="IPR050807">
    <property type="entry name" value="TransReg_Diox_bact_type"/>
</dbReference>
<dbReference type="InterPro" id="IPR011051">
    <property type="entry name" value="RmlC_Cupin_sf"/>
</dbReference>
<dbReference type="InterPro" id="IPR001387">
    <property type="entry name" value="Cro/C1-type_HTH"/>
</dbReference>
<dbReference type="CDD" id="cd02209">
    <property type="entry name" value="cupin_XRE_C"/>
    <property type="match status" value="1"/>
</dbReference>
<gene>
    <name evidence="4" type="ORF">ACFPK2_10285</name>
</gene>
<dbReference type="EMBL" id="JBHSLI010000003">
    <property type="protein sequence ID" value="MFC5293375.1"/>
    <property type="molecule type" value="Genomic_DNA"/>
</dbReference>
<dbReference type="Pfam" id="PF07883">
    <property type="entry name" value="Cupin_2"/>
    <property type="match status" value="1"/>
</dbReference>
<dbReference type="Pfam" id="PF13560">
    <property type="entry name" value="HTH_31"/>
    <property type="match status" value="1"/>
</dbReference>
<dbReference type="CDD" id="cd00093">
    <property type="entry name" value="HTH_XRE"/>
    <property type="match status" value="1"/>
</dbReference>
<dbReference type="SUPFAM" id="SSF51182">
    <property type="entry name" value="RmlC-like cupins"/>
    <property type="match status" value="1"/>
</dbReference>
<sequence length="262" mass="29354">MTGVSASTLRLWEAQGLVEPIRTASGQRLYSREQLDRLQEIAWLRRERGLNPPAIAERMRREDACDPPTGASKGAAEMPVREVTVGLKMRRLRQTARETLEDVSRATSIPVSVLSTFERTSIGLSFKALHELARHFGTTVAAISGQEDYDQRESLVRSGEWTTWPPTSPGVSVQALARGPTLMECHRFELAPGASSEGTYEHEGEEFLHILSGRLEIVLDGDRFFVLEAGDSFYFESRRPHAWRNVGEQEAVVIWINTPSTF</sequence>
<dbReference type="Gene3D" id="1.10.260.40">
    <property type="entry name" value="lambda repressor-like DNA-binding domains"/>
    <property type="match status" value="1"/>
</dbReference>
<dbReference type="SUPFAM" id="SSF46955">
    <property type="entry name" value="Putative DNA-binding domain"/>
    <property type="match status" value="1"/>
</dbReference>
<keyword evidence="1" id="KW-0238">DNA-binding</keyword>